<dbReference type="PANTHER" id="PTHR47506">
    <property type="entry name" value="TRANSCRIPTIONAL REGULATORY PROTEIN"/>
    <property type="match status" value="1"/>
</dbReference>
<name>A0A9W6RWG3_9ACTN</name>
<comment type="caution">
    <text evidence="6">The sequence shown here is derived from an EMBL/GenBank/DDBJ whole genome shotgun (WGS) entry which is preliminary data.</text>
</comment>
<sequence length="216" mass="23369">MEPGGIIYRSDKGWGVVMPVAKGEPLDPAATRARILDAATRLFYARGVHAVGVNDIAAEAGASKLSLYRNFGSKQRLVAAMLVERSERVHAWLRRETADAPAGEERVLAVFDLLATWFGQADYHGCVVVNTVTDTRARDPEVTALGRAHLDRYRELLAERLAELDPPPAEPGRLARQLLLLIEGAVTVAAIDSGDPAPGADARDAARCLIRSAPRR</sequence>
<keyword evidence="3" id="KW-0804">Transcription</keyword>
<evidence type="ECO:0000259" key="5">
    <source>
        <dbReference type="PROSITE" id="PS50977"/>
    </source>
</evidence>
<evidence type="ECO:0000256" key="1">
    <source>
        <dbReference type="ARBA" id="ARBA00023015"/>
    </source>
</evidence>
<dbReference type="GO" id="GO:0003677">
    <property type="term" value="F:DNA binding"/>
    <property type="evidence" value="ECO:0007669"/>
    <property type="project" value="UniProtKB-UniRule"/>
</dbReference>
<dbReference type="Gene3D" id="1.10.357.10">
    <property type="entry name" value="Tetracycline Repressor, domain 2"/>
    <property type="match status" value="1"/>
</dbReference>
<feature type="DNA-binding region" description="H-T-H motif" evidence="4">
    <location>
        <begin position="52"/>
        <end position="71"/>
    </location>
</feature>
<evidence type="ECO:0000256" key="4">
    <source>
        <dbReference type="PROSITE-ProRule" id="PRU00335"/>
    </source>
</evidence>
<dbReference type="SUPFAM" id="SSF48498">
    <property type="entry name" value="Tetracyclin repressor-like, C-terminal domain"/>
    <property type="match status" value="1"/>
</dbReference>
<dbReference type="InterPro" id="IPR036271">
    <property type="entry name" value="Tet_transcr_reg_TetR-rel_C_sf"/>
</dbReference>
<proteinExistence type="predicted"/>
<dbReference type="InterPro" id="IPR001647">
    <property type="entry name" value="HTH_TetR"/>
</dbReference>
<evidence type="ECO:0000256" key="3">
    <source>
        <dbReference type="ARBA" id="ARBA00023163"/>
    </source>
</evidence>
<evidence type="ECO:0000313" key="6">
    <source>
        <dbReference type="EMBL" id="GLY83056.1"/>
    </source>
</evidence>
<dbReference type="InterPro" id="IPR009057">
    <property type="entry name" value="Homeodomain-like_sf"/>
</dbReference>
<evidence type="ECO:0000256" key="2">
    <source>
        <dbReference type="ARBA" id="ARBA00023125"/>
    </source>
</evidence>
<gene>
    <name evidence="6" type="ORF">Airi02_009860</name>
</gene>
<dbReference type="EMBL" id="BSTK01000001">
    <property type="protein sequence ID" value="GLY83056.1"/>
    <property type="molecule type" value="Genomic_DNA"/>
</dbReference>
<dbReference type="SUPFAM" id="SSF46689">
    <property type="entry name" value="Homeodomain-like"/>
    <property type="match status" value="1"/>
</dbReference>
<dbReference type="Pfam" id="PF21993">
    <property type="entry name" value="TetR_C_13_2"/>
    <property type="match status" value="1"/>
</dbReference>
<dbReference type="PRINTS" id="PR00455">
    <property type="entry name" value="HTHTETR"/>
</dbReference>
<dbReference type="AlphaFoldDB" id="A0A9W6RWG3"/>
<protein>
    <submittedName>
        <fullName evidence="6">TetR family transcriptional regulator</fullName>
    </submittedName>
</protein>
<keyword evidence="2 4" id="KW-0238">DNA-binding</keyword>
<evidence type="ECO:0000313" key="7">
    <source>
        <dbReference type="Proteomes" id="UP001165074"/>
    </source>
</evidence>
<dbReference type="Pfam" id="PF00440">
    <property type="entry name" value="TetR_N"/>
    <property type="match status" value="1"/>
</dbReference>
<accession>A0A9W6RWG3</accession>
<dbReference type="Proteomes" id="UP001165074">
    <property type="component" value="Unassembled WGS sequence"/>
</dbReference>
<keyword evidence="1" id="KW-0805">Transcription regulation</keyword>
<dbReference type="PANTHER" id="PTHR47506:SF1">
    <property type="entry name" value="HTH-TYPE TRANSCRIPTIONAL REGULATOR YJDC"/>
    <property type="match status" value="1"/>
</dbReference>
<reference evidence="6" key="1">
    <citation type="submission" date="2023-03" db="EMBL/GenBank/DDBJ databases">
        <title>Actinoallomurus iriomotensis NBRC 103684.</title>
        <authorList>
            <person name="Ichikawa N."/>
            <person name="Sato H."/>
            <person name="Tonouchi N."/>
        </authorList>
    </citation>
    <scope>NUCLEOTIDE SEQUENCE</scope>
    <source>
        <strain evidence="6">NBRC 103684</strain>
    </source>
</reference>
<organism evidence="6 7">
    <name type="scientific">Actinoallomurus iriomotensis</name>
    <dbReference type="NCBI Taxonomy" id="478107"/>
    <lineage>
        <taxon>Bacteria</taxon>
        <taxon>Bacillati</taxon>
        <taxon>Actinomycetota</taxon>
        <taxon>Actinomycetes</taxon>
        <taxon>Streptosporangiales</taxon>
        <taxon>Thermomonosporaceae</taxon>
        <taxon>Actinoallomurus</taxon>
    </lineage>
</organism>
<dbReference type="PROSITE" id="PS50977">
    <property type="entry name" value="HTH_TETR_2"/>
    <property type="match status" value="1"/>
</dbReference>
<keyword evidence="7" id="KW-1185">Reference proteome</keyword>
<dbReference type="InterPro" id="IPR054156">
    <property type="entry name" value="YxaF_TetR_C"/>
</dbReference>
<feature type="domain" description="HTH tetR-type" evidence="5">
    <location>
        <begin position="29"/>
        <end position="89"/>
    </location>
</feature>